<comment type="caution">
    <text evidence="1">The sequence shown here is derived from an EMBL/GenBank/DDBJ whole genome shotgun (WGS) entry which is preliminary data.</text>
</comment>
<organism evidence="1 2">
    <name type="scientific">Streptomyces chilikensis</name>
    <dbReference type="NCBI Taxonomy" id="1194079"/>
    <lineage>
        <taxon>Bacteria</taxon>
        <taxon>Bacillati</taxon>
        <taxon>Actinomycetota</taxon>
        <taxon>Actinomycetes</taxon>
        <taxon>Kitasatosporales</taxon>
        <taxon>Streptomycetaceae</taxon>
        <taxon>Streptomyces</taxon>
    </lineage>
</organism>
<name>A0ABV3EL62_9ACTN</name>
<reference evidence="1 2" key="1">
    <citation type="submission" date="2024-06" db="EMBL/GenBank/DDBJ databases">
        <title>The Natural Products Discovery Center: Release of the First 8490 Sequenced Strains for Exploring Actinobacteria Biosynthetic Diversity.</title>
        <authorList>
            <person name="Kalkreuter E."/>
            <person name="Kautsar S.A."/>
            <person name="Yang D."/>
            <person name="Bader C.D."/>
            <person name="Teijaro C.N."/>
            <person name="Fluegel L."/>
            <person name="Davis C.M."/>
            <person name="Simpson J.R."/>
            <person name="Lauterbach L."/>
            <person name="Steele A.D."/>
            <person name="Gui C."/>
            <person name="Meng S."/>
            <person name="Li G."/>
            <person name="Viehrig K."/>
            <person name="Ye F."/>
            <person name="Su P."/>
            <person name="Kiefer A.F."/>
            <person name="Nichols A."/>
            <person name="Cepeda A.J."/>
            <person name="Yan W."/>
            <person name="Fan B."/>
            <person name="Jiang Y."/>
            <person name="Adhikari A."/>
            <person name="Zheng C.-J."/>
            <person name="Schuster L."/>
            <person name="Cowan T.M."/>
            <person name="Smanski M.J."/>
            <person name="Chevrette M.G."/>
            <person name="De Carvalho L.P.S."/>
            <person name="Shen B."/>
        </authorList>
    </citation>
    <scope>NUCLEOTIDE SEQUENCE [LARGE SCALE GENOMIC DNA]</scope>
    <source>
        <strain evidence="1 2">NPDC048117</strain>
    </source>
</reference>
<sequence length="117" mass="12640">MEHRPDPIQIITRPSVSVAEDRIQALGAWVHAARRAGWRVDPVDEPVDWPAGECGLVDIEGLRYLLRIGLRGRTRAVLLPAGQAGPGTAELPAGDRAVASRPVLQLTTWAEPVLAPE</sequence>
<dbReference type="RefSeq" id="WP_166024363.1">
    <property type="nucleotide sequence ID" value="NZ_JBEZNA010000009.1"/>
</dbReference>
<proteinExistence type="predicted"/>
<gene>
    <name evidence="1" type="ORF">AB0D95_06580</name>
</gene>
<dbReference type="EMBL" id="JBEZNA010000009">
    <property type="protein sequence ID" value="MEU9576931.1"/>
    <property type="molecule type" value="Genomic_DNA"/>
</dbReference>
<accession>A0ABV3EL62</accession>
<evidence type="ECO:0000313" key="1">
    <source>
        <dbReference type="EMBL" id="MEU9576931.1"/>
    </source>
</evidence>
<evidence type="ECO:0000313" key="2">
    <source>
        <dbReference type="Proteomes" id="UP001551584"/>
    </source>
</evidence>
<dbReference type="Proteomes" id="UP001551584">
    <property type="component" value="Unassembled WGS sequence"/>
</dbReference>
<protein>
    <submittedName>
        <fullName evidence="1">Uncharacterized protein</fullName>
    </submittedName>
</protein>
<keyword evidence="2" id="KW-1185">Reference proteome</keyword>